<comment type="caution">
    <text evidence="3">The sequence shown here is derived from an EMBL/GenBank/DDBJ whole genome shotgun (WGS) entry which is preliminary data.</text>
</comment>
<dbReference type="Proteomes" id="UP000663834">
    <property type="component" value="Unassembled WGS sequence"/>
</dbReference>
<feature type="transmembrane region" description="Helical" evidence="1">
    <location>
        <begin position="49"/>
        <end position="69"/>
    </location>
</feature>
<evidence type="ECO:0000313" key="4">
    <source>
        <dbReference type="EMBL" id="CAF2132556.1"/>
    </source>
</evidence>
<evidence type="ECO:0000313" key="6">
    <source>
        <dbReference type="Proteomes" id="UP000663856"/>
    </source>
</evidence>
<dbReference type="OrthoDB" id="10069573at2759"/>
<name>A0A816RNT4_9BILA</name>
<keyword evidence="1" id="KW-0812">Transmembrane</keyword>
<reference evidence="3" key="1">
    <citation type="submission" date="2021-02" db="EMBL/GenBank/DDBJ databases">
        <authorList>
            <person name="Nowell W R."/>
        </authorList>
    </citation>
    <scope>NUCLEOTIDE SEQUENCE</scope>
</reference>
<evidence type="ECO:0000313" key="2">
    <source>
        <dbReference type="EMBL" id="CAF1623370.1"/>
    </source>
</evidence>
<proteinExistence type="predicted"/>
<keyword evidence="1" id="KW-1133">Transmembrane helix</keyword>
<evidence type="ECO:0000313" key="5">
    <source>
        <dbReference type="EMBL" id="CAF2135992.1"/>
    </source>
</evidence>
<dbReference type="EMBL" id="CAJNRE010014920">
    <property type="protein sequence ID" value="CAF2132556.1"/>
    <property type="molecule type" value="Genomic_DNA"/>
</dbReference>
<dbReference type="EMBL" id="CAJNRF010005722">
    <property type="protein sequence ID" value="CAF2073500.1"/>
    <property type="molecule type" value="Genomic_DNA"/>
</dbReference>
<accession>A0A816RNT4</accession>
<keyword evidence="1" id="KW-0472">Membrane</keyword>
<protein>
    <submittedName>
        <fullName evidence="3">Uncharacterized protein</fullName>
    </submittedName>
</protein>
<dbReference type="AlphaFoldDB" id="A0A816RNT4"/>
<evidence type="ECO:0000313" key="3">
    <source>
        <dbReference type="EMBL" id="CAF2073500.1"/>
    </source>
</evidence>
<dbReference type="Proteomes" id="UP000663824">
    <property type="component" value="Unassembled WGS sequence"/>
</dbReference>
<gene>
    <name evidence="2" type="ORF">KQP761_LOCUS24965</name>
    <name evidence="4" type="ORF">MBJ925_LOCUS27865</name>
    <name evidence="3" type="ORF">WKI299_LOCUS14629</name>
    <name evidence="5" type="ORF">XDN619_LOCUS25851</name>
</gene>
<sequence>MYMITSDEPPYLNENLSSSFSSSPSLCANEKCTNDISSSIVTNTFPNSLVIIFILSILCFLGVCFMIFGPLQRSEAHKRIENYTFGRHPIFNVDSRKQSSTTRYDESMEFSSI</sequence>
<dbReference type="EMBL" id="CAJNRG010011909">
    <property type="protein sequence ID" value="CAF2135992.1"/>
    <property type="molecule type" value="Genomic_DNA"/>
</dbReference>
<dbReference type="Proteomes" id="UP000663887">
    <property type="component" value="Unassembled WGS sequence"/>
</dbReference>
<dbReference type="Proteomes" id="UP000663856">
    <property type="component" value="Unassembled WGS sequence"/>
</dbReference>
<dbReference type="EMBL" id="CAJNOW010013678">
    <property type="protein sequence ID" value="CAF1623370.1"/>
    <property type="molecule type" value="Genomic_DNA"/>
</dbReference>
<evidence type="ECO:0000256" key="1">
    <source>
        <dbReference type="SAM" id="Phobius"/>
    </source>
</evidence>
<organism evidence="3 6">
    <name type="scientific">Rotaria magnacalcarata</name>
    <dbReference type="NCBI Taxonomy" id="392030"/>
    <lineage>
        <taxon>Eukaryota</taxon>
        <taxon>Metazoa</taxon>
        <taxon>Spiralia</taxon>
        <taxon>Gnathifera</taxon>
        <taxon>Rotifera</taxon>
        <taxon>Eurotatoria</taxon>
        <taxon>Bdelloidea</taxon>
        <taxon>Philodinida</taxon>
        <taxon>Philodinidae</taxon>
        <taxon>Rotaria</taxon>
    </lineage>
</organism>